<protein>
    <recommendedName>
        <fullName evidence="6">Peptidyl-tRNA hydrolase</fullName>
        <ecNumber evidence="1">3.1.1.29</ecNumber>
    </recommendedName>
</protein>
<evidence type="ECO:0000313" key="8">
    <source>
        <dbReference type="Proteomes" id="UP000256424"/>
    </source>
</evidence>
<proteinExistence type="inferred from homology"/>
<dbReference type="RefSeq" id="WP_104762921.1">
    <property type="nucleotide sequence ID" value="NZ_FZPM01000011.1"/>
</dbReference>
<dbReference type="PANTHER" id="PTHR17224">
    <property type="entry name" value="PEPTIDYL-TRNA HYDROLASE"/>
    <property type="match status" value="1"/>
</dbReference>
<keyword evidence="2" id="KW-0820">tRNA-binding</keyword>
<reference evidence="7 8" key="1">
    <citation type="submission" date="2018-04" db="EMBL/GenBank/DDBJ databases">
        <title>Novel Campyloabacter and Helicobacter Species and Strains.</title>
        <authorList>
            <person name="Mannion A.J."/>
            <person name="Shen Z."/>
            <person name="Fox J.G."/>
        </authorList>
    </citation>
    <scope>NUCLEOTIDE SEQUENCE [LARGE SCALE GENOMIC DNA]</scope>
    <source>
        <strain evidence="7 8">MIT 97-5075</strain>
    </source>
</reference>
<dbReference type="Pfam" id="PF01195">
    <property type="entry name" value="Pept_tRNA_hydro"/>
    <property type="match status" value="2"/>
</dbReference>
<evidence type="ECO:0000256" key="1">
    <source>
        <dbReference type="ARBA" id="ARBA00013260"/>
    </source>
</evidence>
<dbReference type="OrthoDB" id="9800507at2"/>
<evidence type="ECO:0000256" key="4">
    <source>
        <dbReference type="ARBA" id="ARBA00022884"/>
    </source>
</evidence>
<keyword evidence="3 7" id="KW-0378">Hydrolase</keyword>
<comment type="caution">
    <text evidence="7">The sequence shown here is derived from an EMBL/GenBank/DDBJ whole genome shotgun (WGS) entry which is preliminary data.</text>
</comment>
<dbReference type="Gene3D" id="3.40.50.1470">
    <property type="entry name" value="Peptidyl-tRNA hydrolase"/>
    <property type="match status" value="2"/>
</dbReference>
<dbReference type="Proteomes" id="UP000256424">
    <property type="component" value="Unassembled WGS sequence"/>
</dbReference>
<evidence type="ECO:0000256" key="6">
    <source>
        <dbReference type="ARBA" id="ARBA00050038"/>
    </source>
</evidence>
<dbReference type="PROSITE" id="PS01195">
    <property type="entry name" value="PEPT_TRNA_HYDROL_1"/>
    <property type="match status" value="1"/>
</dbReference>
<name>A0A3D8J376_9HELI</name>
<evidence type="ECO:0000256" key="2">
    <source>
        <dbReference type="ARBA" id="ARBA00022555"/>
    </source>
</evidence>
<dbReference type="GO" id="GO:0000049">
    <property type="term" value="F:tRNA binding"/>
    <property type="evidence" value="ECO:0007669"/>
    <property type="project" value="UniProtKB-KW"/>
</dbReference>
<dbReference type="AlphaFoldDB" id="A0A3D8J376"/>
<keyword evidence="4" id="KW-0694">RNA-binding</keyword>
<evidence type="ECO:0000256" key="3">
    <source>
        <dbReference type="ARBA" id="ARBA00022801"/>
    </source>
</evidence>
<dbReference type="InterPro" id="IPR018171">
    <property type="entry name" value="Pept_tRNA_hydro_CS"/>
</dbReference>
<accession>A0A3D8J376</accession>
<dbReference type="SUPFAM" id="SSF53178">
    <property type="entry name" value="Peptidyl-tRNA hydrolase-like"/>
    <property type="match status" value="2"/>
</dbReference>
<comment type="similarity">
    <text evidence="5">Belongs to the PTH family.</text>
</comment>
<dbReference type="InterPro" id="IPR001328">
    <property type="entry name" value="Pept_tRNA_hydro"/>
</dbReference>
<evidence type="ECO:0000256" key="5">
    <source>
        <dbReference type="ARBA" id="ARBA00038063"/>
    </source>
</evidence>
<dbReference type="GO" id="GO:0004045">
    <property type="term" value="F:peptidyl-tRNA hydrolase activity"/>
    <property type="evidence" value="ECO:0007669"/>
    <property type="project" value="UniProtKB-EC"/>
</dbReference>
<evidence type="ECO:0000313" key="7">
    <source>
        <dbReference type="EMBL" id="RDU71977.1"/>
    </source>
</evidence>
<dbReference type="InterPro" id="IPR036416">
    <property type="entry name" value="Pept_tRNA_hydro_sf"/>
</dbReference>
<organism evidence="7 8">
    <name type="scientific">Helicobacter aurati</name>
    <dbReference type="NCBI Taxonomy" id="137778"/>
    <lineage>
        <taxon>Bacteria</taxon>
        <taxon>Pseudomonadati</taxon>
        <taxon>Campylobacterota</taxon>
        <taxon>Epsilonproteobacteria</taxon>
        <taxon>Campylobacterales</taxon>
        <taxon>Helicobacteraceae</taxon>
        <taxon>Helicobacter</taxon>
    </lineage>
</organism>
<dbReference type="EC" id="3.1.1.29" evidence="1"/>
<dbReference type="PANTHER" id="PTHR17224:SF1">
    <property type="entry name" value="PEPTIDYL-TRNA HYDROLASE"/>
    <property type="match status" value="1"/>
</dbReference>
<keyword evidence="8" id="KW-1185">Reference proteome</keyword>
<dbReference type="EMBL" id="NXLW01000009">
    <property type="protein sequence ID" value="RDU71977.1"/>
    <property type="molecule type" value="Genomic_DNA"/>
</dbReference>
<dbReference type="PROSITE" id="PS01196">
    <property type="entry name" value="PEPT_TRNA_HYDROL_2"/>
    <property type="match status" value="1"/>
</dbReference>
<gene>
    <name evidence="7" type="ORF">CQA66_05815</name>
</gene>
<sequence>MQKTILIVGLGNVTDKYIETRHNIGFLCLESLYNILNQRQQYNNKWLGIEKIAALHSHKITYRINKKLDSIVAKIPLKEFITPLQESPQMLQNFQSKQYHEKTMQQNFENLCKTKAIDSYQVILAAPITFMNNSGNAVKKIQDFYDVVATIVIYDDLDTRFGAVNFRTKGGDAGHNGLKSIHKCCGKEYLRVKLGIGANLFVNQMAFIATQKKNPLLNFATLNQSYRDVLLQRLHNNKQFKTQTFFRILKQHLLDSIESNKLQQESQITLNQEIDKLFKDFVSLHKTMQQEIPRYVLSDFNVLEQSLLHSLLYYTSLSVIRIVFDKIFLDKSVIDSFSINYK</sequence>